<gene>
    <name evidence="2" type="ORF">FF098_003255</name>
    <name evidence="1" type="ORF">GCM10011355_06590</name>
</gene>
<accession>A0A8J3A5E6</accession>
<dbReference type="RefSeq" id="WP_155137304.1">
    <property type="nucleotide sequence ID" value="NZ_BMGZ01000001.1"/>
</dbReference>
<organism evidence="1 3">
    <name type="scientific">Aquisalinus luteolus</name>
    <dbReference type="NCBI Taxonomy" id="1566827"/>
    <lineage>
        <taxon>Bacteria</taxon>
        <taxon>Pseudomonadati</taxon>
        <taxon>Pseudomonadota</taxon>
        <taxon>Alphaproteobacteria</taxon>
        <taxon>Parvularculales</taxon>
        <taxon>Parvularculaceae</taxon>
        <taxon>Aquisalinus</taxon>
    </lineage>
</organism>
<evidence type="ECO:0000313" key="1">
    <source>
        <dbReference type="EMBL" id="GGH93830.1"/>
    </source>
</evidence>
<sequence length="140" mass="16586">MLPEDEKYPYLMHTNRELELMLEGKKPLAVFTHEKVAGWEKSDALASQDFDPYVLDGTFSEHKRTYACSLRGMPSTIDYWFYTKAGEEWRVEAYCQLLDLLYRGGWCSHLEWLQGTLLGYTEEENRYHLSRKYGDKKCEH</sequence>
<comment type="caution">
    <text evidence="1">The sequence shown here is derived from an EMBL/GenBank/DDBJ whole genome shotgun (WGS) entry which is preliminary data.</text>
</comment>
<dbReference type="EMBL" id="BMGZ01000001">
    <property type="protein sequence ID" value="GGH93830.1"/>
    <property type="molecule type" value="Genomic_DNA"/>
</dbReference>
<dbReference type="EMBL" id="VCJR02000001">
    <property type="protein sequence ID" value="NHK26925.1"/>
    <property type="molecule type" value="Genomic_DNA"/>
</dbReference>
<evidence type="ECO:0000313" key="4">
    <source>
        <dbReference type="Proteomes" id="UP000818603"/>
    </source>
</evidence>
<protein>
    <submittedName>
        <fullName evidence="1">Uncharacterized protein</fullName>
    </submittedName>
</protein>
<reference evidence="1" key="1">
    <citation type="journal article" date="2014" name="Int. J. Syst. Evol. Microbiol.">
        <title>Complete genome sequence of Corynebacterium casei LMG S-19264T (=DSM 44701T), isolated from a smear-ripened cheese.</title>
        <authorList>
            <consortium name="US DOE Joint Genome Institute (JGI-PGF)"/>
            <person name="Walter F."/>
            <person name="Albersmeier A."/>
            <person name="Kalinowski J."/>
            <person name="Ruckert C."/>
        </authorList>
    </citation>
    <scope>NUCLEOTIDE SEQUENCE</scope>
    <source>
        <strain evidence="1">CGMCC 1.14984</strain>
    </source>
</reference>
<proteinExistence type="predicted"/>
<evidence type="ECO:0000313" key="3">
    <source>
        <dbReference type="Proteomes" id="UP000621856"/>
    </source>
</evidence>
<reference evidence="2 4" key="2">
    <citation type="submission" date="2020-02" db="EMBL/GenBank/DDBJ databases">
        <title>Genome sequence of Parvularcula flava strain NH6-79.</title>
        <authorList>
            <person name="Abdul Karim M.H."/>
            <person name="Lam M.Q."/>
            <person name="Chen S.J."/>
            <person name="Yahya A."/>
            <person name="Shahir S."/>
            <person name="Shamsir M.S."/>
            <person name="Chong C.S."/>
        </authorList>
    </citation>
    <scope>NUCLEOTIDE SEQUENCE [LARGE SCALE GENOMIC DNA]</scope>
    <source>
        <strain evidence="2 4">NH6-79</strain>
    </source>
</reference>
<dbReference type="Proteomes" id="UP000621856">
    <property type="component" value="Unassembled WGS sequence"/>
</dbReference>
<reference evidence="1" key="3">
    <citation type="submission" date="2020-09" db="EMBL/GenBank/DDBJ databases">
        <authorList>
            <person name="Sun Q."/>
            <person name="Zhou Y."/>
        </authorList>
    </citation>
    <scope>NUCLEOTIDE SEQUENCE</scope>
    <source>
        <strain evidence="1">CGMCC 1.14984</strain>
    </source>
</reference>
<evidence type="ECO:0000313" key="2">
    <source>
        <dbReference type="EMBL" id="NHK26925.1"/>
    </source>
</evidence>
<name>A0A8J3A5E6_9PROT</name>
<keyword evidence="4" id="KW-1185">Reference proteome</keyword>
<dbReference type="AlphaFoldDB" id="A0A8J3A5E6"/>
<dbReference type="Proteomes" id="UP000818603">
    <property type="component" value="Unassembled WGS sequence"/>
</dbReference>